<dbReference type="AlphaFoldDB" id="A0A1F5TCT9"/>
<feature type="coiled-coil region" evidence="8">
    <location>
        <begin position="433"/>
        <end position="460"/>
    </location>
</feature>
<dbReference type="InterPro" id="IPR000924">
    <property type="entry name" value="Glu/Gln-tRNA-synth"/>
</dbReference>
<name>A0A1F5TCT9_9BACT</name>
<keyword evidence="8" id="KW-0175">Coiled coil</keyword>
<reference evidence="11 12" key="1">
    <citation type="journal article" date="2016" name="Nat. Commun.">
        <title>Thousands of microbial genomes shed light on interconnected biogeochemical processes in an aquifer system.</title>
        <authorList>
            <person name="Anantharaman K."/>
            <person name="Brown C.T."/>
            <person name="Hug L.A."/>
            <person name="Sharon I."/>
            <person name="Castelle C.J."/>
            <person name="Probst A.J."/>
            <person name="Thomas B.C."/>
            <person name="Singh A."/>
            <person name="Wilkins M.J."/>
            <person name="Karaoz U."/>
            <person name="Brodie E.L."/>
            <person name="Williams K.H."/>
            <person name="Hubbard S.S."/>
            <person name="Banfield J.F."/>
        </authorList>
    </citation>
    <scope>NUCLEOTIDE SEQUENCE [LARGE SCALE GENOMIC DNA]</scope>
</reference>
<dbReference type="SUPFAM" id="SSF48163">
    <property type="entry name" value="An anticodon-binding domain of class I aminoacyl-tRNA synthetases"/>
    <property type="match status" value="1"/>
</dbReference>
<feature type="binding site" evidence="7">
    <location>
        <position position="145"/>
    </location>
    <ligand>
        <name>Zn(2+)</name>
        <dbReference type="ChEBI" id="CHEBI:29105"/>
    </ligand>
</feature>
<dbReference type="InterPro" id="IPR020058">
    <property type="entry name" value="Glu/Gln-tRNA-synth_Ib_cat-dom"/>
</dbReference>
<keyword evidence="3 7" id="KW-0547">Nucleotide-binding</keyword>
<dbReference type="EC" id="6.1.1.17" evidence="7"/>
<dbReference type="CDD" id="cd00808">
    <property type="entry name" value="GluRS_core"/>
    <property type="match status" value="1"/>
</dbReference>
<feature type="binding site" evidence="7">
    <location>
        <position position="120"/>
    </location>
    <ligand>
        <name>Zn(2+)</name>
        <dbReference type="ChEBI" id="CHEBI:29105"/>
    </ligand>
</feature>
<comment type="subcellular location">
    <subcellularLocation>
        <location evidence="7">Cytoplasm</location>
    </subcellularLocation>
</comment>
<dbReference type="PRINTS" id="PR00987">
    <property type="entry name" value="TRNASYNTHGLU"/>
</dbReference>
<feature type="binding site" evidence="7">
    <location>
        <position position="147"/>
    </location>
    <ligand>
        <name>Zn(2+)</name>
        <dbReference type="ChEBI" id="CHEBI:29105"/>
    </ligand>
</feature>
<evidence type="ECO:0000256" key="3">
    <source>
        <dbReference type="ARBA" id="ARBA00022741"/>
    </source>
</evidence>
<feature type="short sequence motif" description="'KMSKS' region" evidence="7">
    <location>
        <begin position="262"/>
        <end position="266"/>
    </location>
</feature>
<dbReference type="SUPFAM" id="SSF52374">
    <property type="entry name" value="Nucleotidylyl transferase"/>
    <property type="match status" value="1"/>
</dbReference>
<keyword evidence="7" id="KW-0479">Metal-binding</keyword>
<dbReference type="GO" id="GO:0008270">
    <property type="term" value="F:zinc ion binding"/>
    <property type="evidence" value="ECO:0007669"/>
    <property type="project" value="UniProtKB-UniRule"/>
</dbReference>
<dbReference type="GO" id="GO:0006424">
    <property type="term" value="P:glutamyl-tRNA aminoacylation"/>
    <property type="evidence" value="ECO:0007669"/>
    <property type="project" value="UniProtKB-UniRule"/>
</dbReference>
<keyword evidence="5 7" id="KW-0648">Protein biosynthesis</keyword>
<evidence type="ECO:0000256" key="1">
    <source>
        <dbReference type="ARBA" id="ARBA00007894"/>
    </source>
</evidence>
<dbReference type="InterPro" id="IPR004527">
    <property type="entry name" value="Glu-tRNA-ligase_bac/mito"/>
</dbReference>
<sequence>MDNFSNVRVRIAPSPTGFVHVGNLRTMLYNYLFAKHNKGKFLIRIEDTDQTRLVHGAVENLLQALKWAGIESDEGPYLTTDNKVKERGEFGPYVQSERLDIYKQQIQTLLEKGKAYPCFCTKDRIEKVREEQSKNKLAPKYDNFCRDLTKAEAESMMRSGTPYVIRFKMPEDKNVIVKDMIHGEIVVNTKDLDDYVLIKSDGFPTYHFANVVDDHFMKITHVMRGDEWIASTPKHVLLYDAFEWQAPQFAHLPTLLSKTKKKLSKRDGDVSVKDFIDKGYLKDALINFIALLGWNAGTEQEIYTLNELIHQFTLDNVHKAGAVFDLEKLDWINGMYIRKMSSDEFYEACVPYLINAKILTLSKGKVVVSSTGEKVAPAYIKDILALEQPRVKKLTDIVEAVGFFFANELTYDAKNLIWRKSDQATTLTNLQLLEKLLHKIKKEEFSKDNLKKTITELIEKNGLDTGGVLWPMRYALSGRDHSPDPYEIAGALGKDKSLARISAAITKLGQQ</sequence>
<evidence type="ECO:0000259" key="9">
    <source>
        <dbReference type="Pfam" id="PF00749"/>
    </source>
</evidence>
<dbReference type="PROSITE" id="PS00178">
    <property type="entry name" value="AA_TRNA_LIGASE_I"/>
    <property type="match status" value="1"/>
</dbReference>
<feature type="binding site" evidence="7">
    <location>
        <position position="118"/>
    </location>
    <ligand>
        <name>Zn(2+)</name>
        <dbReference type="ChEBI" id="CHEBI:29105"/>
    </ligand>
</feature>
<dbReference type="PANTHER" id="PTHR43311">
    <property type="entry name" value="GLUTAMATE--TRNA LIGASE"/>
    <property type="match status" value="1"/>
</dbReference>
<organism evidence="11 12">
    <name type="scientific">Candidatus Falkowbacteria bacterium RIFOXYC2_FULL_48_21</name>
    <dbReference type="NCBI Taxonomy" id="1798005"/>
    <lineage>
        <taxon>Bacteria</taxon>
        <taxon>Candidatus Falkowiibacteriota</taxon>
    </lineage>
</organism>
<accession>A0A1F5TCT9</accession>
<gene>
    <name evidence="7" type="primary">gltX</name>
    <name evidence="11" type="ORF">A2482_00230</name>
</gene>
<feature type="domain" description="Aminoacyl-tRNA synthetase class I anticodon-binding" evidence="10">
    <location>
        <begin position="344"/>
        <end position="505"/>
    </location>
</feature>
<keyword evidence="7" id="KW-0963">Cytoplasm</keyword>
<dbReference type="Gene3D" id="1.10.10.350">
    <property type="match status" value="1"/>
</dbReference>
<evidence type="ECO:0000256" key="2">
    <source>
        <dbReference type="ARBA" id="ARBA00022598"/>
    </source>
</evidence>
<dbReference type="InterPro" id="IPR045462">
    <property type="entry name" value="aa-tRNA-synth_I_cd-bd"/>
</dbReference>
<dbReference type="GO" id="GO:0005737">
    <property type="term" value="C:cytoplasm"/>
    <property type="evidence" value="ECO:0007669"/>
    <property type="project" value="UniProtKB-SubCell"/>
</dbReference>
<comment type="similarity">
    <text evidence="1 7">Belongs to the class-I aminoacyl-tRNA synthetase family. Glutamate--tRNA ligase type 1 subfamily.</text>
</comment>
<keyword evidence="7" id="KW-0862">Zinc</keyword>
<evidence type="ECO:0000313" key="12">
    <source>
        <dbReference type="Proteomes" id="UP000178656"/>
    </source>
</evidence>
<evidence type="ECO:0000259" key="10">
    <source>
        <dbReference type="Pfam" id="PF19269"/>
    </source>
</evidence>
<dbReference type="GO" id="GO:0004818">
    <property type="term" value="F:glutamate-tRNA ligase activity"/>
    <property type="evidence" value="ECO:0007669"/>
    <property type="project" value="UniProtKB-UniRule"/>
</dbReference>
<evidence type="ECO:0000313" key="11">
    <source>
        <dbReference type="EMBL" id="OGF36790.1"/>
    </source>
</evidence>
<comment type="catalytic activity">
    <reaction evidence="7">
        <text>tRNA(Glu) + L-glutamate + ATP = L-glutamyl-tRNA(Glu) + AMP + diphosphate</text>
        <dbReference type="Rhea" id="RHEA:23540"/>
        <dbReference type="Rhea" id="RHEA-COMP:9663"/>
        <dbReference type="Rhea" id="RHEA-COMP:9680"/>
        <dbReference type="ChEBI" id="CHEBI:29985"/>
        <dbReference type="ChEBI" id="CHEBI:30616"/>
        <dbReference type="ChEBI" id="CHEBI:33019"/>
        <dbReference type="ChEBI" id="CHEBI:78442"/>
        <dbReference type="ChEBI" id="CHEBI:78520"/>
        <dbReference type="ChEBI" id="CHEBI:456215"/>
        <dbReference type="EC" id="6.1.1.17"/>
    </reaction>
</comment>
<dbReference type="FunFam" id="3.40.50.620:FF:000045">
    <property type="entry name" value="Glutamate--tRNA ligase, mitochondrial"/>
    <property type="match status" value="1"/>
</dbReference>
<dbReference type="InterPro" id="IPR001412">
    <property type="entry name" value="aa-tRNA-synth_I_CS"/>
</dbReference>
<dbReference type="GO" id="GO:0005524">
    <property type="term" value="F:ATP binding"/>
    <property type="evidence" value="ECO:0007669"/>
    <property type="project" value="UniProtKB-UniRule"/>
</dbReference>
<dbReference type="Pfam" id="PF00749">
    <property type="entry name" value="tRNA-synt_1c"/>
    <property type="match status" value="1"/>
</dbReference>
<evidence type="ECO:0000256" key="8">
    <source>
        <dbReference type="SAM" id="Coils"/>
    </source>
</evidence>
<keyword evidence="6 7" id="KW-0030">Aminoacyl-tRNA synthetase</keyword>
<dbReference type="PANTHER" id="PTHR43311:SF2">
    <property type="entry name" value="GLUTAMATE--TRNA LIGASE, MITOCHONDRIAL-RELATED"/>
    <property type="match status" value="1"/>
</dbReference>
<dbReference type="InterPro" id="IPR014729">
    <property type="entry name" value="Rossmann-like_a/b/a_fold"/>
</dbReference>
<evidence type="ECO:0000256" key="4">
    <source>
        <dbReference type="ARBA" id="ARBA00022840"/>
    </source>
</evidence>
<comment type="function">
    <text evidence="7">Catalyzes the attachment of glutamate to tRNA(Glu) in a two-step reaction: glutamate is first activated by ATP to form Glu-AMP and then transferred to the acceptor end of tRNA(Glu).</text>
</comment>
<comment type="cofactor">
    <cofactor evidence="7">
        <name>Zn(2+)</name>
        <dbReference type="ChEBI" id="CHEBI:29105"/>
    </cofactor>
    <text evidence="7">Binds 1 zinc ion per subunit.</text>
</comment>
<dbReference type="InterPro" id="IPR049940">
    <property type="entry name" value="GluQ/Sye"/>
</dbReference>
<evidence type="ECO:0000256" key="6">
    <source>
        <dbReference type="ARBA" id="ARBA00023146"/>
    </source>
</evidence>
<dbReference type="Gene3D" id="3.40.50.620">
    <property type="entry name" value="HUPs"/>
    <property type="match status" value="1"/>
</dbReference>
<dbReference type="Proteomes" id="UP000178656">
    <property type="component" value="Unassembled WGS sequence"/>
</dbReference>
<dbReference type="InterPro" id="IPR020751">
    <property type="entry name" value="aa-tRNA-synth_I_codon-bd_sub2"/>
</dbReference>
<proteinExistence type="inferred from homology"/>
<comment type="caution">
    <text evidence="11">The sequence shown here is derived from an EMBL/GenBank/DDBJ whole genome shotgun (WGS) entry which is preliminary data.</text>
</comment>
<feature type="binding site" evidence="7">
    <location>
        <position position="265"/>
    </location>
    <ligand>
        <name>ATP</name>
        <dbReference type="ChEBI" id="CHEBI:30616"/>
    </ligand>
</feature>
<dbReference type="NCBIfam" id="TIGR00464">
    <property type="entry name" value="gltX_bact"/>
    <property type="match status" value="1"/>
</dbReference>
<keyword evidence="2 7" id="KW-0436">Ligase</keyword>
<dbReference type="EMBL" id="MFGM01000029">
    <property type="protein sequence ID" value="OGF36790.1"/>
    <property type="molecule type" value="Genomic_DNA"/>
</dbReference>
<dbReference type="GO" id="GO:0000049">
    <property type="term" value="F:tRNA binding"/>
    <property type="evidence" value="ECO:0007669"/>
    <property type="project" value="InterPro"/>
</dbReference>
<evidence type="ECO:0000256" key="5">
    <source>
        <dbReference type="ARBA" id="ARBA00022917"/>
    </source>
</evidence>
<evidence type="ECO:0000256" key="7">
    <source>
        <dbReference type="HAMAP-Rule" id="MF_00022"/>
    </source>
</evidence>
<dbReference type="InterPro" id="IPR008925">
    <property type="entry name" value="aa_tRNA-synth_I_cd-bd_sf"/>
</dbReference>
<dbReference type="Pfam" id="PF19269">
    <property type="entry name" value="Anticodon_2"/>
    <property type="match status" value="1"/>
</dbReference>
<dbReference type="InterPro" id="IPR033910">
    <property type="entry name" value="GluRS_core"/>
</dbReference>
<keyword evidence="4 7" id="KW-0067">ATP-binding</keyword>
<dbReference type="HAMAP" id="MF_00022">
    <property type="entry name" value="Glu_tRNA_synth_type1"/>
    <property type="match status" value="1"/>
</dbReference>
<feature type="domain" description="Glutamyl/glutaminyl-tRNA synthetase class Ib catalytic" evidence="9">
    <location>
        <begin position="6"/>
        <end position="331"/>
    </location>
</feature>
<comment type="subunit">
    <text evidence="7">Monomer.</text>
</comment>
<protein>
    <recommendedName>
        <fullName evidence="7">Glutamate--tRNA ligase</fullName>
        <ecNumber evidence="7">6.1.1.17</ecNumber>
    </recommendedName>
    <alternativeName>
        <fullName evidence="7">Glutamyl-tRNA synthetase</fullName>
        <shortName evidence="7">GluRS</shortName>
    </alternativeName>
</protein>
<feature type="short sequence motif" description="'HIGH' region" evidence="7">
    <location>
        <begin position="13"/>
        <end position="23"/>
    </location>
</feature>